<comment type="caution">
    <text evidence="1">The sequence shown here is derived from an EMBL/GenBank/DDBJ whole genome shotgun (WGS) entry which is preliminary data.</text>
</comment>
<proteinExistence type="predicted"/>
<reference evidence="1" key="1">
    <citation type="journal article" date="2015" name="Nature">
        <title>Complex archaea that bridge the gap between prokaryotes and eukaryotes.</title>
        <authorList>
            <person name="Spang A."/>
            <person name="Saw J.H."/>
            <person name="Jorgensen S.L."/>
            <person name="Zaremba-Niedzwiedzka K."/>
            <person name="Martijn J."/>
            <person name="Lind A.E."/>
            <person name="van Eijk R."/>
            <person name="Schleper C."/>
            <person name="Guy L."/>
            <person name="Ettema T.J."/>
        </authorList>
    </citation>
    <scope>NUCLEOTIDE SEQUENCE</scope>
</reference>
<gene>
    <name evidence="1" type="ORF">LCGC14_1572950</name>
</gene>
<name>A0A0F9IJA9_9ZZZZ</name>
<accession>A0A0F9IJA9</accession>
<sequence length="44" mass="5391">MSFREWSKAADLNELRAEREPYYFGEHTLKYNKIIKILEDEINE</sequence>
<protein>
    <submittedName>
        <fullName evidence="1">Uncharacterized protein</fullName>
    </submittedName>
</protein>
<dbReference type="AlphaFoldDB" id="A0A0F9IJA9"/>
<evidence type="ECO:0000313" key="1">
    <source>
        <dbReference type="EMBL" id="KKM27612.1"/>
    </source>
</evidence>
<organism evidence="1">
    <name type="scientific">marine sediment metagenome</name>
    <dbReference type="NCBI Taxonomy" id="412755"/>
    <lineage>
        <taxon>unclassified sequences</taxon>
        <taxon>metagenomes</taxon>
        <taxon>ecological metagenomes</taxon>
    </lineage>
</organism>
<dbReference type="EMBL" id="LAZR01012288">
    <property type="protein sequence ID" value="KKM27612.1"/>
    <property type="molecule type" value="Genomic_DNA"/>
</dbReference>